<dbReference type="AlphaFoldDB" id="A0A4Z0YH15"/>
<keyword evidence="1" id="KW-0677">Repeat</keyword>
<dbReference type="Gene3D" id="3.40.50.300">
    <property type="entry name" value="P-loop containing nucleotide triphosphate hydrolases"/>
    <property type="match status" value="1"/>
</dbReference>
<accession>A0A4Z0YH15</accession>
<protein>
    <submittedName>
        <fullName evidence="4">Uncharacterized protein</fullName>
    </submittedName>
</protein>
<proteinExistence type="predicted"/>
<dbReference type="STRING" id="37992.A0A4Z0YH15"/>
<dbReference type="OrthoDB" id="443402at2759"/>
<feature type="domain" description="Nephrocystin 3-like N-terminal" evidence="2">
    <location>
        <begin position="285"/>
        <end position="452"/>
    </location>
</feature>
<dbReference type="SUPFAM" id="SSF52540">
    <property type="entry name" value="P-loop containing nucleoside triphosphate hydrolases"/>
    <property type="match status" value="1"/>
</dbReference>
<dbReference type="Pfam" id="PF24883">
    <property type="entry name" value="NPHP3_N"/>
    <property type="match status" value="1"/>
</dbReference>
<dbReference type="InterPro" id="IPR056884">
    <property type="entry name" value="NPHP3-like_N"/>
</dbReference>
<evidence type="ECO:0000256" key="1">
    <source>
        <dbReference type="ARBA" id="ARBA00022737"/>
    </source>
</evidence>
<dbReference type="EMBL" id="SKBN01000118">
    <property type="protein sequence ID" value="TGJ82707.1"/>
    <property type="molecule type" value="Genomic_DNA"/>
</dbReference>
<comment type="caution">
    <text evidence="4">The sequence shown here is derived from an EMBL/GenBank/DDBJ whole genome shotgun (WGS) entry which is preliminary data.</text>
</comment>
<dbReference type="Pfam" id="PF25053">
    <property type="entry name" value="DUF7791"/>
    <property type="match status" value="1"/>
</dbReference>
<dbReference type="InterPro" id="IPR027417">
    <property type="entry name" value="P-loop_NTPase"/>
</dbReference>
<name>A0A4Z0YH15_9PEZI</name>
<dbReference type="InterPro" id="IPR056693">
    <property type="entry name" value="DUF7791"/>
</dbReference>
<evidence type="ECO:0000313" key="5">
    <source>
        <dbReference type="Proteomes" id="UP000297716"/>
    </source>
</evidence>
<evidence type="ECO:0000313" key="4">
    <source>
        <dbReference type="EMBL" id="TGJ82707.1"/>
    </source>
</evidence>
<sequence>MEALAALGIAAAAIQFFDFAAQTCNTVSKVLDNGSDGCVEQVSFASIVLDLDRFSSSLKRRQRFANASNPQLRENDEAIDRIIEACQPIIERLAVIFNNLHATRTGGIEYDENLILKQLVQQQNRKWSKLKQVADIPLYIMRVAWRKAEIDKLLEDLDRLRSQLTLRILFHLSIVTTKSSFQQPSLPNHSDKEYFDIIELIKSENTFTGDAEDDTAKSMMTLRASHFPDIAQAQVRDFSKVHEKVLNCLFFRQMADREEVVSDAQANTYEWIFCDPSTADKPWAPFVQWLQSGKGYYWINGKAGSGKSTLMKYIFHDQRTQRALGEWAGSGDLASAKFYFWNLGNELQKSQSGLLRSLLYSIISSRPYMMSAVMPELLRIIANTPDTHIINEPTWPELLRWFRKLVHQTSASFKLFISIDGLDEYDGDQQEIVDLVASLARNPYVKFLVSSRPIPPFTHTFSAAPTLHLHDLTSGDIRKYVEDRLRETFQKRYSTEWSQLINEVVERSCGVFLWVVLVSKSLLTGLLNYDGFEELKERLDELPSDLKELYAHMLRSVPHIYRRHTSELLQTVLMATKVQKFDFHLSSLQLYFAFQDRELLIKAPIQPIPHEEKVAKVDEIENRLRSRSMGLLEVRSLRRKTNSRSTLGPEKVYSVEFIHKTAVEFLQNEGVWNDIGQLTGGITFNAACGLFRSCVHTCKGLRPDEAIQMKIDYVCTMIDSAMTYAQAAEKDTKPVTGEELKELEKVLEYHWQPADKYVYSIGIRAYSLCLPSLRPSILDATRPIVFDSLLVYYALSSAITPYSQVVRRDRSSLLLQDEVYYLFRQETHIQESMDRRIDRIKTCVALLKIGGNPNIEVSNKDETSWHVVLVYAAHMINNKGQFHREFVAKGFAQSFSKLLATFIIQSADLDTLISWTHPLDGTTQRWSPLQIIDELFSIDVLDEGTSYALVTLI</sequence>
<gene>
    <name evidence="4" type="ORF">E0Z10_g6051</name>
</gene>
<evidence type="ECO:0000259" key="2">
    <source>
        <dbReference type="Pfam" id="PF24883"/>
    </source>
</evidence>
<organism evidence="4 5">
    <name type="scientific">Xylaria hypoxylon</name>
    <dbReference type="NCBI Taxonomy" id="37992"/>
    <lineage>
        <taxon>Eukaryota</taxon>
        <taxon>Fungi</taxon>
        <taxon>Dikarya</taxon>
        <taxon>Ascomycota</taxon>
        <taxon>Pezizomycotina</taxon>
        <taxon>Sordariomycetes</taxon>
        <taxon>Xylariomycetidae</taxon>
        <taxon>Xylariales</taxon>
        <taxon>Xylariaceae</taxon>
        <taxon>Xylaria</taxon>
    </lineage>
</organism>
<evidence type="ECO:0000259" key="3">
    <source>
        <dbReference type="Pfam" id="PF25053"/>
    </source>
</evidence>
<reference evidence="4 5" key="1">
    <citation type="submission" date="2019-03" db="EMBL/GenBank/DDBJ databases">
        <title>Draft genome sequence of Xylaria hypoxylon DSM 108379, a ubiquitous saprotrophic-parasitic fungi on hardwood.</title>
        <authorList>
            <person name="Buettner E."/>
            <person name="Leonhardt S."/>
            <person name="Gebauer A.M."/>
            <person name="Liers C."/>
            <person name="Hofrichter M."/>
            <person name="Kellner H."/>
        </authorList>
    </citation>
    <scope>NUCLEOTIDE SEQUENCE [LARGE SCALE GENOMIC DNA]</scope>
    <source>
        <strain evidence="4 5">DSM 108379</strain>
    </source>
</reference>
<dbReference type="PANTHER" id="PTHR10039">
    <property type="entry name" value="AMELOGENIN"/>
    <property type="match status" value="1"/>
</dbReference>
<feature type="domain" description="DUF7791" evidence="3">
    <location>
        <begin position="556"/>
        <end position="704"/>
    </location>
</feature>
<keyword evidence="5" id="KW-1185">Reference proteome</keyword>
<dbReference type="Proteomes" id="UP000297716">
    <property type="component" value="Unassembled WGS sequence"/>
</dbReference>
<dbReference type="PANTHER" id="PTHR10039:SF5">
    <property type="entry name" value="NACHT DOMAIN-CONTAINING PROTEIN"/>
    <property type="match status" value="1"/>
</dbReference>